<accession>A0ABW1MZE4</accession>
<proteinExistence type="predicted"/>
<keyword evidence="2" id="KW-1185">Reference proteome</keyword>
<name>A0ABW1MZE4_9GAMM</name>
<gene>
    <name evidence="1" type="ORF">ACFLLB_02940</name>
</gene>
<dbReference type="Gene3D" id="3.30.2310.20">
    <property type="entry name" value="RelE-like"/>
    <property type="match status" value="1"/>
</dbReference>
<dbReference type="Proteomes" id="UP001596115">
    <property type="component" value="Unassembled WGS sequence"/>
</dbReference>
<comment type="caution">
    <text evidence="1">The sequence shown here is derived from an EMBL/GenBank/DDBJ whole genome shotgun (WGS) entry which is preliminary data.</text>
</comment>
<sequence length="106" mass="11989">MIHDFAYGVGVKIYQVRITASAQGQLDAWEFEHSQKFDWSAADAYIDDFVEDARTLSDNPLRGTLVTVGGNVFRQITGSRTLCRISYDVDEDCAYVDVLDFRRASK</sequence>
<evidence type="ECO:0000313" key="1">
    <source>
        <dbReference type="EMBL" id="MFC6068522.1"/>
    </source>
</evidence>
<organism evidence="1 2">
    <name type="scientific">Stenotrophomonas geniculata</name>
    <dbReference type="NCBI Taxonomy" id="86188"/>
    <lineage>
        <taxon>Bacteria</taxon>
        <taxon>Pseudomonadati</taxon>
        <taxon>Pseudomonadota</taxon>
        <taxon>Gammaproteobacteria</taxon>
        <taxon>Lysobacterales</taxon>
        <taxon>Lysobacteraceae</taxon>
        <taxon>Stenotrophomonas</taxon>
    </lineage>
</organism>
<protein>
    <submittedName>
        <fullName evidence="1">Type II toxin-antitoxin system RelE/ParE family toxin</fullName>
    </submittedName>
</protein>
<reference evidence="1 2" key="1">
    <citation type="submission" date="2024-09" db="EMBL/GenBank/DDBJ databases">
        <title>Whole genome analysis of Stenotrophomonas geniculata MK-1, and its biological control impact on peanut foliage fungus diseases.</title>
        <authorList>
            <person name="Ahsan T."/>
        </authorList>
    </citation>
    <scope>NUCLEOTIDE SEQUENCE [LARGE SCALE GENOMIC DNA]</scope>
    <source>
        <strain evidence="1 2">MK-1</strain>
    </source>
</reference>
<dbReference type="RefSeq" id="WP_143568718.1">
    <property type="nucleotide sequence ID" value="NZ_JBFLAA010000007.1"/>
</dbReference>
<dbReference type="InterPro" id="IPR035093">
    <property type="entry name" value="RelE/ParE_toxin_dom_sf"/>
</dbReference>
<evidence type="ECO:0000313" key="2">
    <source>
        <dbReference type="Proteomes" id="UP001596115"/>
    </source>
</evidence>
<dbReference type="EMBL" id="JBHRFL010000002">
    <property type="protein sequence ID" value="MFC6068522.1"/>
    <property type="molecule type" value="Genomic_DNA"/>
</dbReference>
<dbReference type="GeneID" id="90527797"/>